<accession>A0A0D7ALM4</accession>
<feature type="region of interest" description="Disordered" evidence="1">
    <location>
        <begin position="1"/>
        <end position="231"/>
    </location>
</feature>
<organism evidence="2 3">
    <name type="scientific">Fistulina hepatica ATCC 64428</name>
    <dbReference type="NCBI Taxonomy" id="1128425"/>
    <lineage>
        <taxon>Eukaryota</taxon>
        <taxon>Fungi</taxon>
        <taxon>Dikarya</taxon>
        <taxon>Basidiomycota</taxon>
        <taxon>Agaricomycotina</taxon>
        <taxon>Agaricomycetes</taxon>
        <taxon>Agaricomycetidae</taxon>
        <taxon>Agaricales</taxon>
        <taxon>Fistulinaceae</taxon>
        <taxon>Fistulina</taxon>
    </lineage>
</organism>
<dbReference type="AlphaFoldDB" id="A0A0D7ALM4"/>
<feature type="compositionally biased region" description="Polar residues" evidence="1">
    <location>
        <begin position="121"/>
        <end position="131"/>
    </location>
</feature>
<dbReference type="Proteomes" id="UP000054144">
    <property type="component" value="Unassembled WGS sequence"/>
</dbReference>
<protein>
    <submittedName>
        <fullName evidence="2">Uncharacterized protein</fullName>
    </submittedName>
</protein>
<sequence length="425" mass="44655">MDEPEISTLREETTSPTPLKVRPIKLPARPRPVGKKGAIAGKKTAATNKPANTSDDEILDDEDEEEDQLIDDDDVVPPAQRPTLKLSITAPSTVTPPAPKVTVKPKITKVAKEEAKRKDVSTSSAIPTNATPEPAHPSKTTHARRKAPTRKGTGNAVKPVIVQAQAPSASTRPRIKLSIKRPIEDVEVASDASVTAPSSPGTTHIEPTPEPEPAAPAAPIAEPPNLYDGPVPVYTLPTKPFPVLPPPKIGSGQAPTLVLDRSRKKVRHWRVAHREIKGIAGGRWFARAWTGSKESEYADSRASVVENHELLSGTLTAPPGLGSVGLPRSASANARLGSVSGGHRPRGRPKATPGTSRASSIMRGDSVDPSAGGTPFPSGSVSTGPSRPMPTKMRMIQMPVVSTPTPPPRAADSMDVDGEPAVAPA</sequence>
<gene>
    <name evidence="2" type="ORF">FISHEDRAFT_69485</name>
</gene>
<feature type="compositionally biased region" description="Polar residues" evidence="1">
    <location>
        <begin position="192"/>
        <end position="202"/>
    </location>
</feature>
<name>A0A0D7ALM4_9AGAR</name>
<feature type="compositionally biased region" description="Low complexity" evidence="1">
    <location>
        <begin position="35"/>
        <end position="47"/>
    </location>
</feature>
<feature type="compositionally biased region" description="Basic and acidic residues" evidence="1">
    <location>
        <begin position="110"/>
        <end position="120"/>
    </location>
</feature>
<feature type="region of interest" description="Disordered" evidence="1">
    <location>
        <begin position="313"/>
        <end position="425"/>
    </location>
</feature>
<evidence type="ECO:0000313" key="2">
    <source>
        <dbReference type="EMBL" id="KIY52669.1"/>
    </source>
</evidence>
<keyword evidence="3" id="KW-1185">Reference proteome</keyword>
<dbReference type="OrthoDB" id="3229208at2759"/>
<proteinExistence type="predicted"/>
<reference evidence="2 3" key="1">
    <citation type="journal article" date="2015" name="Fungal Genet. Biol.">
        <title>Evolution of novel wood decay mechanisms in Agaricales revealed by the genome sequences of Fistulina hepatica and Cylindrobasidium torrendii.</title>
        <authorList>
            <person name="Floudas D."/>
            <person name="Held B.W."/>
            <person name="Riley R."/>
            <person name="Nagy L.G."/>
            <person name="Koehler G."/>
            <person name="Ransdell A.S."/>
            <person name="Younus H."/>
            <person name="Chow J."/>
            <person name="Chiniquy J."/>
            <person name="Lipzen A."/>
            <person name="Tritt A."/>
            <person name="Sun H."/>
            <person name="Haridas S."/>
            <person name="LaButti K."/>
            <person name="Ohm R.A."/>
            <person name="Kues U."/>
            <person name="Blanchette R.A."/>
            <person name="Grigoriev I.V."/>
            <person name="Minto R.E."/>
            <person name="Hibbett D.S."/>
        </authorList>
    </citation>
    <scope>NUCLEOTIDE SEQUENCE [LARGE SCALE GENOMIC DNA]</scope>
    <source>
        <strain evidence="2 3">ATCC 64428</strain>
    </source>
</reference>
<dbReference type="EMBL" id="KN881630">
    <property type="protein sequence ID" value="KIY52669.1"/>
    <property type="molecule type" value="Genomic_DNA"/>
</dbReference>
<evidence type="ECO:0000313" key="3">
    <source>
        <dbReference type="Proteomes" id="UP000054144"/>
    </source>
</evidence>
<feature type="compositionally biased region" description="Basic residues" evidence="1">
    <location>
        <begin position="139"/>
        <end position="149"/>
    </location>
</feature>
<feature type="compositionally biased region" description="Acidic residues" evidence="1">
    <location>
        <begin position="54"/>
        <end position="75"/>
    </location>
</feature>
<evidence type="ECO:0000256" key="1">
    <source>
        <dbReference type="SAM" id="MobiDB-lite"/>
    </source>
</evidence>